<dbReference type="OrthoDB" id="2163387at2759"/>
<name>A0A061AUJ7_CYBFA</name>
<protein>
    <submittedName>
        <fullName evidence="2">CYFA0S02e10616g1_1</fullName>
    </submittedName>
</protein>
<evidence type="ECO:0000313" key="3">
    <source>
        <dbReference type="EMBL" id="ONH66680.1"/>
    </source>
</evidence>
<feature type="compositionally biased region" description="Polar residues" evidence="1">
    <location>
        <begin position="249"/>
        <end position="270"/>
    </location>
</feature>
<feature type="compositionally biased region" description="Polar residues" evidence="1">
    <location>
        <begin position="178"/>
        <end position="197"/>
    </location>
</feature>
<proteinExistence type="predicted"/>
<dbReference type="OMA" id="MNDYVTF"/>
<feature type="region of interest" description="Disordered" evidence="1">
    <location>
        <begin position="178"/>
        <end position="209"/>
    </location>
</feature>
<evidence type="ECO:0000313" key="4">
    <source>
        <dbReference type="Proteomes" id="UP000189513"/>
    </source>
</evidence>
<accession>A0A061AUJ7</accession>
<feature type="region of interest" description="Disordered" evidence="1">
    <location>
        <begin position="30"/>
        <end position="68"/>
    </location>
</feature>
<dbReference type="Proteomes" id="UP000189513">
    <property type="component" value="Unassembled WGS sequence"/>
</dbReference>
<dbReference type="EMBL" id="MPUK01000006">
    <property type="protein sequence ID" value="ONH66680.1"/>
    <property type="molecule type" value="Genomic_DNA"/>
</dbReference>
<dbReference type="AlphaFoldDB" id="A0A061AUJ7"/>
<dbReference type="EMBL" id="LK052887">
    <property type="protein sequence ID" value="CDR39011.1"/>
    <property type="molecule type" value="Genomic_DNA"/>
</dbReference>
<feature type="region of interest" description="Disordered" evidence="1">
    <location>
        <begin position="92"/>
        <end position="160"/>
    </location>
</feature>
<evidence type="ECO:0000313" key="2">
    <source>
        <dbReference type="EMBL" id="CDR39011.1"/>
    </source>
</evidence>
<gene>
    <name evidence="3" type="ORF">BON22_3468</name>
    <name evidence="2" type="ORF">CYFA0S_02e10616g</name>
</gene>
<keyword evidence="4" id="KW-1185">Reference proteome</keyword>
<feature type="compositionally biased region" description="Basic and acidic residues" evidence="1">
    <location>
        <begin position="109"/>
        <end position="120"/>
    </location>
</feature>
<reference evidence="3" key="3">
    <citation type="submission" date="2017-01" db="EMBL/GenBank/DDBJ databases">
        <authorList>
            <person name="Mah S.A."/>
            <person name="Swanson W.J."/>
            <person name="Moy G.W."/>
            <person name="Vacquier V.D."/>
        </authorList>
    </citation>
    <scope>NUCLEOTIDE SEQUENCE [LARGE SCALE GENOMIC DNA]</scope>
    <source>
        <strain evidence="3">65</strain>
    </source>
</reference>
<feature type="region of interest" description="Disordered" evidence="1">
    <location>
        <begin position="226"/>
        <end position="277"/>
    </location>
</feature>
<feature type="compositionally biased region" description="Polar residues" evidence="1">
    <location>
        <begin position="226"/>
        <end position="241"/>
    </location>
</feature>
<feature type="compositionally biased region" description="Low complexity" evidence="1">
    <location>
        <begin position="145"/>
        <end position="160"/>
    </location>
</feature>
<evidence type="ECO:0000256" key="1">
    <source>
        <dbReference type="SAM" id="MobiDB-lite"/>
    </source>
</evidence>
<reference evidence="4" key="2">
    <citation type="journal article" date="2017" name="Genome Announc.">
        <title>Genome sequences of Cyberlindnera fabianii 65, Pichia kudriavzevii 129, and Saccharomyces cerevisiae 131 isolated from fermented masau fruits in Zimbabwe.</title>
        <authorList>
            <person name="van Rijswijck I.M.H."/>
            <person name="Derks M.F.L."/>
            <person name="Abee T."/>
            <person name="de Ridder D."/>
            <person name="Smid E.J."/>
        </authorList>
    </citation>
    <scope>NUCLEOTIDE SEQUENCE [LARGE SCALE GENOMIC DNA]</scope>
    <source>
        <strain evidence="4">65</strain>
    </source>
</reference>
<dbReference type="VEuPathDB" id="FungiDB:BON22_3468"/>
<organism evidence="2">
    <name type="scientific">Cyberlindnera fabianii</name>
    <name type="common">Yeast</name>
    <name type="synonym">Hansenula fabianii</name>
    <dbReference type="NCBI Taxonomy" id="36022"/>
    <lineage>
        <taxon>Eukaryota</taxon>
        <taxon>Fungi</taxon>
        <taxon>Dikarya</taxon>
        <taxon>Ascomycota</taxon>
        <taxon>Saccharomycotina</taxon>
        <taxon>Saccharomycetes</taxon>
        <taxon>Phaffomycetales</taxon>
        <taxon>Phaffomycetaceae</taxon>
        <taxon>Cyberlindnera</taxon>
    </lineage>
</organism>
<feature type="compositionally biased region" description="Low complexity" evidence="1">
    <location>
        <begin position="49"/>
        <end position="65"/>
    </location>
</feature>
<sequence length="319" mass="34300">MATTEDIAAENILKRAELARISRQLKTRLSQTNLKARLKEKKSHEQLHSGKSAIPSSMSSGSLSSKDFQSLPTVAATSMPSQASFSQLMAAPTTGMSQGKPPSKLQKKRSSESLDAGRTDDESESPLKRAAISQYPPSSPLYEETSSSVPSVPKTPPQQKISLNTDIYNTASTNKTQIHFSSPAQPQQSTGVASSAMQKAVLSTPKQPRDEGADLLMFLATSPSPVQYKNHNNTNIPSTPARSIKHSLQAASSQTRPTTGNALQNSNSLGLTPGTPKNRFLKTPGFNMNDYVNLFTPSPAITRTPGEMSKDVNGKLIKF</sequence>
<reference evidence="2" key="1">
    <citation type="journal article" date="2014" name="Genome Announc.">
        <title>Genome sequence of the yeast Cyberlindnera fabianii (Hansenula fabianii).</title>
        <authorList>
            <person name="Freel K.C."/>
            <person name="Sarilar V."/>
            <person name="Neuveglise C."/>
            <person name="Devillers H."/>
            <person name="Friedrich A."/>
            <person name="Schacherer J."/>
        </authorList>
    </citation>
    <scope>NUCLEOTIDE SEQUENCE</scope>
    <source>
        <strain evidence="2">YJS4271</strain>
    </source>
</reference>